<dbReference type="GO" id="GO:0048024">
    <property type="term" value="P:regulation of mRNA splicing, via spliceosome"/>
    <property type="evidence" value="ECO:0007669"/>
    <property type="project" value="TreeGrafter"/>
</dbReference>
<keyword evidence="2" id="KW-0539">Nucleus</keyword>
<dbReference type="InterPro" id="IPR032570">
    <property type="entry name" value="SF1-HH"/>
</dbReference>
<reference evidence="6" key="1">
    <citation type="submission" date="2016-09" db="EMBL/GenBank/DDBJ databases">
        <authorList>
            <person name="Guldener U."/>
        </authorList>
    </citation>
    <scope>NUCLEOTIDE SEQUENCE [LARGE SCALE GENOMIC DNA]</scope>
    <source>
        <strain evidence="6">V64-1</strain>
    </source>
</reference>
<dbReference type="SUPFAM" id="SSF54791">
    <property type="entry name" value="Eukaryotic type KH-domain (KH-domain type I)"/>
    <property type="match status" value="1"/>
</dbReference>
<dbReference type="Pfam" id="PF16275">
    <property type="entry name" value="SF1-HH"/>
    <property type="match status" value="1"/>
</dbReference>
<dbReference type="InterPro" id="IPR036612">
    <property type="entry name" value="KH_dom_type_1_sf"/>
</dbReference>
<evidence type="ECO:0000256" key="1">
    <source>
        <dbReference type="ARBA" id="ARBA00022723"/>
    </source>
</evidence>
<dbReference type="VEuPathDB" id="FungiDB:FOXG_18826"/>
<dbReference type="GO" id="GO:0005681">
    <property type="term" value="C:spliceosomal complex"/>
    <property type="evidence" value="ECO:0007669"/>
    <property type="project" value="UniProtKB-KW"/>
</dbReference>
<feature type="compositionally biased region" description="Basic and acidic residues" evidence="3">
    <location>
        <begin position="154"/>
        <end position="167"/>
    </location>
</feature>
<comment type="function">
    <text evidence="2">Necessary for the splicing of pre-mRNA. Has a role in the recognition of the branch site (5'-UACUAAC-3'), the pyrimidine tract and the 3'-splice site at the 3'-end of introns.</text>
</comment>
<name>A0A2H3THA4_FUSOX</name>
<dbReference type="AlphaFoldDB" id="A0A2H3THA4"/>
<dbReference type="VEuPathDB" id="FungiDB:FOC4_g10006570"/>
<evidence type="ECO:0000256" key="2">
    <source>
        <dbReference type="RuleBase" id="RU367126"/>
    </source>
</evidence>
<dbReference type="PANTHER" id="PTHR11208:SF45">
    <property type="entry name" value="SPLICING FACTOR 1"/>
    <property type="match status" value="1"/>
</dbReference>
<dbReference type="VEuPathDB" id="FungiDB:HZS61_014519"/>
<dbReference type="GO" id="GO:0003729">
    <property type="term" value="F:mRNA binding"/>
    <property type="evidence" value="ECO:0007669"/>
    <property type="project" value="TreeGrafter"/>
</dbReference>
<dbReference type="VEuPathDB" id="FungiDB:FOZG_02641"/>
<gene>
    <name evidence="5" type="ORF">FRV6_09248</name>
</gene>
<dbReference type="EMBL" id="FMJY01000005">
    <property type="protein sequence ID" value="SCO85121.1"/>
    <property type="molecule type" value="Genomic_DNA"/>
</dbReference>
<feature type="region of interest" description="Disordered" evidence="3">
    <location>
        <begin position="144"/>
        <end position="167"/>
    </location>
</feature>
<proteinExistence type="inferred from homology"/>
<dbReference type="VEuPathDB" id="FungiDB:FOC1_g10005890"/>
<keyword evidence="2" id="KW-0507">mRNA processing</keyword>
<dbReference type="OrthoDB" id="6777263at2759"/>
<protein>
    <recommendedName>
        <fullName evidence="2">Branchpoint-bridging protein</fullName>
    </recommendedName>
</protein>
<accession>A0A2H3THA4</accession>
<comment type="subcellular location">
    <subcellularLocation>
        <location evidence="2">Nucleus</location>
    </subcellularLocation>
</comment>
<dbReference type="InterPro" id="IPR047086">
    <property type="entry name" value="SF1-HH_sf"/>
</dbReference>
<dbReference type="Gene3D" id="6.10.140.1790">
    <property type="match status" value="1"/>
</dbReference>
<evidence type="ECO:0000256" key="3">
    <source>
        <dbReference type="SAM" id="MobiDB-lite"/>
    </source>
</evidence>
<evidence type="ECO:0000313" key="5">
    <source>
        <dbReference type="EMBL" id="SCO85121.1"/>
    </source>
</evidence>
<dbReference type="GO" id="GO:0000398">
    <property type="term" value="P:mRNA splicing, via spliceosome"/>
    <property type="evidence" value="ECO:0007669"/>
    <property type="project" value="UniProtKB-UniRule"/>
</dbReference>
<organism evidence="5 6">
    <name type="scientific">Fusarium oxysporum</name>
    <name type="common">Fusarium vascular wilt</name>
    <dbReference type="NCBI Taxonomy" id="5507"/>
    <lineage>
        <taxon>Eukaryota</taxon>
        <taxon>Fungi</taxon>
        <taxon>Dikarya</taxon>
        <taxon>Ascomycota</taxon>
        <taxon>Pezizomycotina</taxon>
        <taxon>Sordariomycetes</taxon>
        <taxon>Hypocreomycetidae</taxon>
        <taxon>Hypocreales</taxon>
        <taxon>Nectriaceae</taxon>
        <taxon>Fusarium</taxon>
        <taxon>Fusarium oxysporum species complex</taxon>
    </lineage>
</organism>
<evidence type="ECO:0000313" key="6">
    <source>
        <dbReference type="Proteomes" id="UP000219369"/>
    </source>
</evidence>
<dbReference type="Gene3D" id="3.30.1370.10">
    <property type="entry name" value="K Homology domain, type 1"/>
    <property type="match status" value="1"/>
</dbReference>
<dbReference type="GO" id="GO:0008270">
    <property type="term" value="F:zinc ion binding"/>
    <property type="evidence" value="ECO:0007669"/>
    <property type="project" value="UniProtKB-UniRule"/>
</dbReference>
<feature type="region of interest" description="Disordered" evidence="3">
    <location>
        <begin position="25"/>
        <end position="58"/>
    </location>
</feature>
<keyword evidence="2" id="KW-0862">Zinc</keyword>
<sequence>MTSEQLDAYIMGFRTAEITDQLRTNDLNHTSGTSTRCLSPTPEYDNTGRRTNSRKQRYPYRPPYDYHWKRETFTDKIYLPVADFPYMPFIGQILWPRGSSLKAINDQSGANVVTRGKGNRDSPSHCQRLQRTPSLFDHCGLTIQSRPSQKGHSRRDCNSHYDTGSRQ</sequence>
<feature type="domain" description="Splicing factor 1 helix-hairpin" evidence="4">
    <location>
        <begin position="1"/>
        <end position="58"/>
    </location>
</feature>
<keyword evidence="1 2" id="KW-0479">Metal-binding</keyword>
<feature type="compositionally biased region" description="Polar residues" evidence="3">
    <location>
        <begin position="25"/>
        <end position="38"/>
    </location>
</feature>
<keyword evidence="2" id="KW-0747">Spliceosome</keyword>
<comment type="similarity">
    <text evidence="2">Belongs to the BBP/SF1 family.</text>
</comment>
<dbReference type="GO" id="GO:0045131">
    <property type="term" value="F:pre-mRNA branch point binding"/>
    <property type="evidence" value="ECO:0007669"/>
    <property type="project" value="UniProtKB-UniRule"/>
</dbReference>
<keyword evidence="2" id="KW-0863">Zinc-finger</keyword>
<keyword evidence="2" id="KW-0508">mRNA splicing</keyword>
<dbReference type="InterPro" id="IPR045071">
    <property type="entry name" value="BBP-like"/>
</dbReference>
<evidence type="ECO:0000259" key="4">
    <source>
        <dbReference type="Pfam" id="PF16275"/>
    </source>
</evidence>
<dbReference type="VEuPathDB" id="FungiDB:FOIG_11858"/>
<dbReference type="Proteomes" id="UP000219369">
    <property type="component" value="Unassembled WGS sequence"/>
</dbReference>
<dbReference type="PANTHER" id="PTHR11208">
    <property type="entry name" value="RNA-BINDING PROTEIN RELATED"/>
    <property type="match status" value="1"/>
</dbReference>
<dbReference type="VEuPathDB" id="FungiDB:FOMG_02721"/>